<evidence type="ECO:0000256" key="5">
    <source>
        <dbReference type="ARBA" id="ARBA00022679"/>
    </source>
</evidence>
<evidence type="ECO:0000313" key="10">
    <source>
        <dbReference type="EMBL" id="MCF2528690.1"/>
    </source>
</evidence>
<dbReference type="InterPro" id="IPR006311">
    <property type="entry name" value="TAT_signal"/>
</dbReference>
<keyword evidence="5" id="KW-0808">Transferase</keyword>
<evidence type="ECO:0000256" key="1">
    <source>
        <dbReference type="ARBA" id="ARBA00000697"/>
    </source>
</evidence>
<dbReference type="InterPro" id="IPR000801">
    <property type="entry name" value="Esterase-like"/>
</dbReference>
<dbReference type="AlphaFoldDB" id="A0AA41U0Q0"/>
<comment type="catalytic activity">
    <reaction evidence="8">
        <text>an acyl-CoA + a 1,2-diacyl-sn-glycerol = a triacyl-sn-glycerol + CoA</text>
        <dbReference type="Rhea" id="RHEA:10868"/>
        <dbReference type="ChEBI" id="CHEBI:17815"/>
        <dbReference type="ChEBI" id="CHEBI:57287"/>
        <dbReference type="ChEBI" id="CHEBI:58342"/>
        <dbReference type="ChEBI" id="CHEBI:64615"/>
        <dbReference type="EC" id="2.3.1.20"/>
    </reaction>
</comment>
<evidence type="ECO:0000256" key="2">
    <source>
        <dbReference type="ARBA" id="ARBA00005874"/>
    </source>
</evidence>
<reference evidence="10" key="1">
    <citation type="submission" date="2022-01" db="EMBL/GenBank/DDBJ databases">
        <title>Genome-Based Taxonomic Classification of the Phylum Actinobacteria.</title>
        <authorList>
            <person name="Gao Y."/>
        </authorList>
    </citation>
    <scope>NUCLEOTIDE SEQUENCE</scope>
    <source>
        <strain evidence="10">KLBMP 8922</strain>
    </source>
</reference>
<comment type="similarity">
    <text evidence="2">Belongs to the mycobacterial A85 antigen family.</text>
</comment>
<dbReference type="InterPro" id="IPR029058">
    <property type="entry name" value="AB_hydrolase_fold"/>
</dbReference>
<dbReference type="EC" id="2.3.1.20" evidence="4"/>
<gene>
    <name evidence="10" type="ORF">LZ495_15910</name>
</gene>
<keyword evidence="9" id="KW-0732">Signal</keyword>
<feature type="chain" id="PRO_5041409658" description="Acyl-CoA:diacylglycerol acyltransferase" evidence="9">
    <location>
        <begin position="35"/>
        <end position="392"/>
    </location>
</feature>
<evidence type="ECO:0000256" key="6">
    <source>
        <dbReference type="ARBA" id="ARBA00023315"/>
    </source>
</evidence>
<dbReference type="PANTHER" id="PTHR48098">
    <property type="entry name" value="ENTEROCHELIN ESTERASE-RELATED"/>
    <property type="match status" value="1"/>
</dbReference>
<dbReference type="Pfam" id="PF00756">
    <property type="entry name" value="Esterase"/>
    <property type="match status" value="1"/>
</dbReference>
<protein>
    <recommendedName>
        <fullName evidence="7">Acyl-CoA:diacylglycerol acyltransferase</fullName>
        <ecNumber evidence="3">2.3.1.122</ecNumber>
        <ecNumber evidence="4">2.3.1.20</ecNumber>
    </recommendedName>
</protein>
<dbReference type="PROSITE" id="PS51318">
    <property type="entry name" value="TAT"/>
    <property type="match status" value="1"/>
</dbReference>
<evidence type="ECO:0000256" key="9">
    <source>
        <dbReference type="SAM" id="SignalP"/>
    </source>
</evidence>
<sequence>MPLFATRRRPLLRLGTGAAAFVLAAVGLALPQQAAATQPAPPSLPNADSYGIDFQSITPVTGTHNPTSAPLYDVKLTTAAIYKQVDPAKPTVQPLRPVITVRILLPQGYQTNPANAYQSLYLLHGGTGDFDDWSRVDEGDIVQLAAQASYNGIVVMPEGGSAGWYSNWQTGTKGNIAPQWETFHIQQLVPWIDANFNTLKTKQGRMIAGLSMGGYGALRYAGRFPELFGAAAGFSPGTNIEMPWAQTLIHASVVAPTSPGASIGDPANIPDLDPYRYPLGWLWGPHQVFGPNGPNWDAQNPVKLATAGKYQTYPHKLALYAGTDEADIHGSVVDMHNNLKAVEGPVAKHRFCAGPGNHSWPYWRNGLTDFLRYARGETPASCTANTGWSLQS</sequence>
<organism evidence="10 11">
    <name type="scientific">Yinghuangia soli</name>
    <dbReference type="NCBI Taxonomy" id="2908204"/>
    <lineage>
        <taxon>Bacteria</taxon>
        <taxon>Bacillati</taxon>
        <taxon>Actinomycetota</taxon>
        <taxon>Actinomycetes</taxon>
        <taxon>Kitasatosporales</taxon>
        <taxon>Streptomycetaceae</taxon>
        <taxon>Yinghuangia</taxon>
    </lineage>
</organism>
<evidence type="ECO:0000256" key="4">
    <source>
        <dbReference type="ARBA" id="ARBA00013244"/>
    </source>
</evidence>
<dbReference type="SUPFAM" id="SSF53474">
    <property type="entry name" value="alpha/beta-Hydrolases"/>
    <property type="match status" value="1"/>
</dbReference>
<dbReference type="PANTHER" id="PTHR48098:SF1">
    <property type="entry name" value="DIACYLGLYCEROL ACYLTRANSFERASE_MYCOLYLTRANSFERASE AG85A"/>
    <property type="match status" value="1"/>
</dbReference>
<dbReference type="Proteomes" id="UP001165378">
    <property type="component" value="Unassembled WGS sequence"/>
</dbReference>
<dbReference type="RefSeq" id="WP_235052840.1">
    <property type="nucleotide sequence ID" value="NZ_JAKFHA010000007.1"/>
</dbReference>
<proteinExistence type="inferred from homology"/>
<name>A0AA41U0Q0_9ACTN</name>
<evidence type="ECO:0000256" key="7">
    <source>
        <dbReference type="ARBA" id="ARBA00032572"/>
    </source>
</evidence>
<comment type="caution">
    <text evidence="10">The sequence shown here is derived from an EMBL/GenBank/DDBJ whole genome shotgun (WGS) entry which is preliminary data.</text>
</comment>
<dbReference type="GO" id="GO:0004144">
    <property type="term" value="F:diacylglycerol O-acyltransferase activity"/>
    <property type="evidence" value="ECO:0007669"/>
    <property type="project" value="UniProtKB-EC"/>
</dbReference>
<dbReference type="InterPro" id="IPR050583">
    <property type="entry name" value="Mycobacterial_A85_antigen"/>
</dbReference>
<accession>A0AA41U0Q0</accession>
<dbReference type="GO" id="GO:0050348">
    <property type="term" value="F:trehalose O-mycolyltransferase activity"/>
    <property type="evidence" value="ECO:0007669"/>
    <property type="project" value="UniProtKB-EC"/>
</dbReference>
<keyword evidence="6" id="KW-0012">Acyltransferase</keyword>
<dbReference type="EMBL" id="JAKFHA010000007">
    <property type="protein sequence ID" value="MCF2528690.1"/>
    <property type="molecule type" value="Genomic_DNA"/>
</dbReference>
<keyword evidence="11" id="KW-1185">Reference proteome</keyword>
<feature type="signal peptide" evidence="9">
    <location>
        <begin position="1"/>
        <end position="34"/>
    </location>
</feature>
<dbReference type="Gene3D" id="3.40.50.1820">
    <property type="entry name" value="alpha/beta hydrolase"/>
    <property type="match status" value="1"/>
</dbReference>
<comment type="catalytic activity">
    <reaction evidence="1">
        <text>2 alpha,alpha'-trehalose 6-mycolate = alpha,alpha'-trehalose 6,6'-bismycolate + alpha,alpha-trehalose</text>
        <dbReference type="Rhea" id="RHEA:23472"/>
        <dbReference type="ChEBI" id="CHEBI:16551"/>
        <dbReference type="ChEBI" id="CHEBI:18195"/>
        <dbReference type="ChEBI" id="CHEBI:18234"/>
        <dbReference type="EC" id="2.3.1.122"/>
    </reaction>
</comment>
<evidence type="ECO:0000313" key="11">
    <source>
        <dbReference type="Proteomes" id="UP001165378"/>
    </source>
</evidence>
<dbReference type="EC" id="2.3.1.122" evidence="3"/>
<evidence type="ECO:0000256" key="3">
    <source>
        <dbReference type="ARBA" id="ARBA00012820"/>
    </source>
</evidence>
<evidence type="ECO:0000256" key="8">
    <source>
        <dbReference type="ARBA" id="ARBA00048109"/>
    </source>
</evidence>